<dbReference type="SUPFAM" id="SSF103481">
    <property type="entry name" value="Multidrug resistance efflux transporter EmrE"/>
    <property type="match status" value="2"/>
</dbReference>
<feature type="transmembrane region" description="Helical" evidence="7">
    <location>
        <begin position="186"/>
        <end position="204"/>
    </location>
</feature>
<feature type="transmembrane region" description="Helical" evidence="7">
    <location>
        <begin position="68"/>
        <end position="92"/>
    </location>
</feature>
<evidence type="ECO:0000256" key="2">
    <source>
        <dbReference type="ARBA" id="ARBA00007362"/>
    </source>
</evidence>
<dbReference type="OrthoDB" id="9805239at2"/>
<sequence length="311" mass="34382">MKTKRWTYLSLIMMAFFWGSAFAGSKLAVNAVPPEVAAFFRFGLGALFMLLVLWLGKGEERKLPRSHWRQVILLGLIGVAAYNLLLFSALYFSQASDGSMIIPTTSPLITTVLAVLFLKEKLMKKQVLGLVLACFGSLVFFSQMVVGQFSGERLFGDFLFLLAALCWSTYTLVGNRVLKQLDPFPVTAYAMLTGALVLGIISLPKMGEISWSSLSVGFWTLQIYLALFPSVLANWFYYRGVQSIGASGSAIFMYIVPVSGILLAILLLKESFTVVQIVGSFLMVLGVWFVSQKQKTPVLRSEDISLQQKSS</sequence>
<dbReference type="PANTHER" id="PTHR32322">
    <property type="entry name" value="INNER MEMBRANE TRANSPORTER"/>
    <property type="match status" value="1"/>
</dbReference>
<feature type="transmembrane region" description="Helical" evidence="7">
    <location>
        <begin position="39"/>
        <end position="56"/>
    </location>
</feature>
<keyword evidence="4 7" id="KW-0812">Transmembrane</keyword>
<evidence type="ECO:0000313" key="11">
    <source>
        <dbReference type="Proteomes" id="UP000315636"/>
    </source>
</evidence>
<keyword evidence="3" id="KW-1003">Cell membrane</keyword>
<feature type="transmembrane region" description="Helical" evidence="7">
    <location>
        <begin position="127"/>
        <end position="146"/>
    </location>
</feature>
<keyword evidence="8" id="KW-0732">Signal</keyword>
<evidence type="ECO:0000313" key="10">
    <source>
        <dbReference type="EMBL" id="SMO40774.1"/>
    </source>
</evidence>
<evidence type="ECO:0000256" key="6">
    <source>
        <dbReference type="ARBA" id="ARBA00023136"/>
    </source>
</evidence>
<feature type="domain" description="EamA" evidence="9">
    <location>
        <begin position="155"/>
        <end position="291"/>
    </location>
</feature>
<dbReference type="AlphaFoldDB" id="A0A521B0Y8"/>
<evidence type="ECO:0000256" key="4">
    <source>
        <dbReference type="ARBA" id="ARBA00022692"/>
    </source>
</evidence>
<evidence type="ECO:0000256" key="1">
    <source>
        <dbReference type="ARBA" id="ARBA00004651"/>
    </source>
</evidence>
<evidence type="ECO:0000256" key="5">
    <source>
        <dbReference type="ARBA" id="ARBA00022989"/>
    </source>
</evidence>
<feature type="domain" description="EamA" evidence="9">
    <location>
        <begin position="6"/>
        <end position="141"/>
    </location>
</feature>
<dbReference type="InterPro" id="IPR000620">
    <property type="entry name" value="EamA_dom"/>
</dbReference>
<dbReference type="Pfam" id="PF00892">
    <property type="entry name" value="EamA"/>
    <property type="match status" value="2"/>
</dbReference>
<keyword evidence="5 7" id="KW-1133">Transmembrane helix</keyword>
<name>A0A521B0Y8_9BACL</name>
<feature type="transmembrane region" description="Helical" evidence="7">
    <location>
        <begin position="250"/>
        <end position="268"/>
    </location>
</feature>
<feature type="transmembrane region" description="Helical" evidence="7">
    <location>
        <begin position="158"/>
        <end position="174"/>
    </location>
</feature>
<comment type="subcellular location">
    <subcellularLocation>
        <location evidence="1">Cell membrane</location>
        <topology evidence="1">Multi-pass membrane protein</topology>
    </subcellularLocation>
</comment>
<feature type="transmembrane region" description="Helical" evidence="7">
    <location>
        <begin position="274"/>
        <end position="291"/>
    </location>
</feature>
<dbReference type="InterPro" id="IPR050638">
    <property type="entry name" value="AA-Vitamin_Transporters"/>
</dbReference>
<keyword evidence="6 7" id="KW-0472">Membrane</keyword>
<feature type="chain" id="PRO_5038852582" evidence="8">
    <location>
        <begin position="24"/>
        <end position="311"/>
    </location>
</feature>
<evidence type="ECO:0000259" key="9">
    <source>
        <dbReference type="Pfam" id="PF00892"/>
    </source>
</evidence>
<keyword evidence="11" id="KW-1185">Reference proteome</keyword>
<feature type="signal peptide" evidence="8">
    <location>
        <begin position="1"/>
        <end position="23"/>
    </location>
</feature>
<evidence type="ECO:0000256" key="3">
    <source>
        <dbReference type="ARBA" id="ARBA00022475"/>
    </source>
</evidence>
<gene>
    <name evidence="10" type="ORF">SAMN06264849_101462</name>
</gene>
<feature type="transmembrane region" description="Helical" evidence="7">
    <location>
        <begin position="216"/>
        <end position="238"/>
    </location>
</feature>
<accession>A0A521B0Y8</accession>
<dbReference type="Proteomes" id="UP000315636">
    <property type="component" value="Unassembled WGS sequence"/>
</dbReference>
<comment type="similarity">
    <text evidence="2">Belongs to the EamA transporter family.</text>
</comment>
<dbReference type="EMBL" id="FXTI01000001">
    <property type="protein sequence ID" value="SMO40774.1"/>
    <property type="molecule type" value="Genomic_DNA"/>
</dbReference>
<proteinExistence type="inferred from homology"/>
<dbReference type="InterPro" id="IPR037185">
    <property type="entry name" value="EmrE-like"/>
</dbReference>
<reference evidence="10 11" key="1">
    <citation type="submission" date="2017-05" db="EMBL/GenBank/DDBJ databases">
        <authorList>
            <person name="Varghese N."/>
            <person name="Submissions S."/>
        </authorList>
    </citation>
    <scope>NUCLEOTIDE SEQUENCE [LARGE SCALE GENOMIC DNA]</scope>
    <source>
        <strain evidence="10 11">DSM 45474</strain>
    </source>
</reference>
<evidence type="ECO:0000256" key="8">
    <source>
        <dbReference type="SAM" id="SignalP"/>
    </source>
</evidence>
<protein>
    <submittedName>
        <fullName evidence="10">Permease of the drug/metabolite transporter (DMT) superfamily</fullName>
    </submittedName>
</protein>
<dbReference type="PANTHER" id="PTHR32322:SF18">
    <property type="entry name" value="S-ADENOSYLMETHIONINE_S-ADENOSYLHOMOCYSTEINE TRANSPORTER"/>
    <property type="match status" value="1"/>
</dbReference>
<dbReference type="GO" id="GO:0005886">
    <property type="term" value="C:plasma membrane"/>
    <property type="evidence" value="ECO:0007669"/>
    <property type="project" value="UniProtKB-SubCell"/>
</dbReference>
<evidence type="ECO:0000256" key="7">
    <source>
        <dbReference type="SAM" id="Phobius"/>
    </source>
</evidence>
<organism evidence="10 11">
    <name type="scientific">Melghirimyces algeriensis</name>
    <dbReference type="NCBI Taxonomy" id="910412"/>
    <lineage>
        <taxon>Bacteria</taxon>
        <taxon>Bacillati</taxon>
        <taxon>Bacillota</taxon>
        <taxon>Bacilli</taxon>
        <taxon>Bacillales</taxon>
        <taxon>Thermoactinomycetaceae</taxon>
        <taxon>Melghirimyces</taxon>
    </lineage>
</organism>
<dbReference type="RefSeq" id="WP_142504138.1">
    <property type="nucleotide sequence ID" value="NZ_FXTI01000001.1"/>
</dbReference>
<feature type="transmembrane region" description="Helical" evidence="7">
    <location>
        <begin position="98"/>
        <end position="118"/>
    </location>
</feature>